<organism evidence="1 2">
    <name type="scientific">Phlebia brevispora</name>
    <dbReference type="NCBI Taxonomy" id="194682"/>
    <lineage>
        <taxon>Eukaryota</taxon>
        <taxon>Fungi</taxon>
        <taxon>Dikarya</taxon>
        <taxon>Basidiomycota</taxon>
        <taxon>Agaricomycotina</taxon>
        <taxon>Agaricomycetes</taxon>
        <taxon>Polyporales</taxon>
        <taxon>Meruliaceae</taxon>
        <taxon>Phlebia</taxon>
    </lineage>
</organism>
<reference evidence="1" key="1">
    <citation type="submission" date="2022-07" db="EMBL/GenBank/DDBJ databases">
        <title>Genome Sequence of Phlebia brevispora.</title>
        <authorList>
            <person name="Buettner E."/>
        </authorList>
    </citation>
    <scope>NUCLEOTIDE SEQUENCE</scope>
    <source>
        <strain evidence="1">MPL23</strain>
    </source>
</reference>
<protein>
    <submittedName>
        <fullName evidence="1">Uncharacterized protein</fullName>
    </submittedName>
</protein>
<proteinExistence type="predicted"/>
<dbReference type="EMBL" id="JANHOG010000806">
    <property type="protein sequence ID" value="KAJ3551400.1"/>
    <property type="molecule type" value="Genomic_DNA"/>
</dbReference>
<evidence type="ECO:0000313" key="2">
    <source>
        <dbReference type="Proteomes" id="UP001148662"/>
    </source>
</evidence>
<evidence type="ECO:0000313" key="1">
    <source>
        <dbReference type="EMBL" id="KAJ3551400.1"/>
    </source>
</evidence>
<name>A0ACC1T243_9APHY</name>
<comment type="caution">
    <text evidence="1">The sequence shown here is derived from an EMBL/GenBank/DDBJ whole genome shotgun (WGS) entry which is preliminary data.</text>
</comment>
<gene>
    <name evidence="1" type="ORF">NM688_g4724</name>
</gene>
<sequence length="367" mass="40632">MPTKADIVYVREFGAAHESASLLKFLEASRLFPVGLLLVRDAAEDVILTNVGPNGDEQLAVERGVRIVVDMLGMHSNPRLFPYPEAFKPERWYDTHENDMTTFSMGPRVWDDLPMSLSRHEHYVCAMLQMKPGLKVLLIGSGNGDVAMELVRYADVDVVGVDFDIAKVRCATARVKAANLSHRIEFRLATLERLSSLFPPSSFDVVYAIESLKAATGFESIYHDICALLKPGGKAGIVEWCWTAKFDTNNIDHLRLAELIESTAGLPHRAPRDRSINTACDALQNAGMTVMLCEDLGAKTDRISWFAPLEKALSDSRLLWSDGETISPIFGGMTRITASAIVQAAKYKLFTPMALFIAQKNAHHPCH</sequence>
<dbReference type="Proteomes" id="UP001148662">
    <property type="component" value="Unassembled WGS sequence"/>
</dbReference>
<accession>A0ACC1T243</accession>
<keyword evidence="2" id="KW-1185">Reference proteome</keyword>